<accession>A0A3P7PFT0</accession>
<evidence type="ECO:0000313" key="1">
    <source>
        <dbReference type="EMBL" id="VDN16896.1"/>
    </source>
</evidence>
<name>A0A3P7PFT0_DIBLA</name>
<protein>
    <submittedName>
        <fullName evidence="1">Uncharacterized protein</fullName>
    </submittedName>
</protein>
<reference evidence="1 2" key="1">
    <citation type="submission" date="2018-11" db="EMBL/GenBank/DDBJ databases">
        <authorList>
            <consortium name="Pathogen Informatics"/>
        </authorList>
    </citation>
    <scope>NUCLEOTIDE SEQUENCE [LARGE SCALE GENOMIC DNA]</scope>
</reference>
<sequence>MDDLLIAASACQDDTDFQLVLSHTFVGLLSSDSPGCKQTPAESAASAANEAASMPTAQPILQPVVVPLSSLQRIGIVNVGFQFNALVVHPENEALFAASDSRIFDLFSQSPKLLYHFKPVEGKFSDATFIRRPNGPRTKDQPEALTETDSLLDVILVVISTFGSIITQSLIPETQISHGQYYLYDWLEWNPETVSAGAASSLQRDPRTGTLGGGGVCVYYAASLCLLLHSYHSGHTVASALEFSTITNSSGTEANSSANLIKVKHSFLLTTDTAPVKLPSSPSHRWVRLMPAVSALLLHPLPTVCTQFYVGSPVYCGLDDCGLPLLPP</sequence>
<dbReference type="EMBL" id="UYRU01067505">
    <property type="protein sequence ID" value="VDN16896.1"/>
    <property type="molecule type" value="Genomic_DNA"/>
</dbReference>
<dbReference type="AlphaFoldDB" id="A0A3P7PFT0"/>
<gene>
    <name evidence="1" type="ORF">DILT_LOCUS12727</name>
</gene>
<evidence type="ECO:0000313" key="2">
    <source>
        <dbReference type="Proteomes" id="UP000281553"/>
    </source>
</evidence>
<dbReference type="OrthoDB" id="30336at2759"/>
<keyword evidence="2" id="KW-1185">Reference proteome</keyword>
<proteinExistence type="predicted"/>
<organism evidence="1 2">
    <name type="scientific">Dibothriocephalus latus</name>
    <name type="common">Fish tapeworm</name>
    <name type="synonym">Diphyllobothrium latum</name>
    <dbReference type="NCBI Taxonomy" id="60516"/>
    <lineage>
        <taxon>Eukaryota</taxon>
        <taxon>Metazoa</taxon>
        <taxon>Spiralia</taxon>
        <taxon>Lophotrochozoa</taxon>
        <taxon>Platyhelminthes</taxon>
        <taxon>Cestoda</taxon>
        <taxon>Eucestoda</taxon>
        <taxon>Diphyllobothriidea</taxon>
        <taxon>Diphyllobothriidae</taxon>
        <taxon>Dibothriocephalus</taxon>
    </lineage>
</organism>
<dbReference type="Proteomes" id="UP000281553">
    <property type="component" value="Unassembled WGS sequence"/>
</dbReference>